<evidence type="ECO:0000313" key="13">
    <source>
        <dbReference type="EMBL" id="GLS27112.1"/>
    </source>
</evidence>
<dbReference type="GO" id="GO:0005886">
    <property type="term" value="C:plasma membrane"/>
    <property type="evidence" value="ECO:0007669"/>
    <property type="project" value="UniProtKB-SubCell"/>
</dbReference>
<evidence type="ECO:0000313" key="14">
    <source>
        <dbReference type="Proteomes" id="UP001156870"/>
    </source>
</evidence>
<feature type="domain" description="GspL cytoplasmic actin-ATPase-like" evidence="11">
    <location>
        <begin position="11"/>
        <end position="125"/>
    </location>
</feature>
<feature type="domain" description="GspL periplasmic" evidence="12">
    <location>
        <begin position="226"/>
        <end position="376"/>
    </location>
</feature>
<evidence type="ECO:0000259" key="11">
    <source>
        <dbReference type="Pfam" id="PF05134"/>
    </source>
</evidence>
<keyword evidence="7 10" id="KW-0653">Protein transport</keyword>
<dbReference type="InterPro" id="IPR043129">
    <property type="entry name" value="ATPase_NBD"/>
</dbReference>
<dbReference type="EMBL" id="BSPD01000065">
    <property type="protein sequence ID" value="GLS27112.1"/>
    <property type="molecule type" value="Genomic_DNA"/>
</dbReference>
<keyword evidence="3 10" id="KW-0813">Transport</keyword>
<dbReference type="InterPro" id="IPR024230">
    <property type="entry name" value="GspL_cyto_dom"/>
</dbReference>
<dbReference type="Pfam" id="PF12693">
    <property type="entry name" value="GspL_C"/>
    <property type="match status" value="1"/>
</dbReference>
<comment type="subcellular location">
    <subcellularLocation>
        <location evidence="1">Cell inner membrane</location>
        <topology evidence="1">Single-pass membrane protein</topology>
    </subcellularLocation>
</comment>
<dbReference type="GO" id="GO:0009276">
    <property type="term" value="C:Gram-negative-bacterium-type cell wall"/>
    <property type="evidence" value="ECO:0007669"/>
    <property type="project" value="InterPro"/>
</dbReference>
<keyword evidence="9" id="KW-0472">Membrane</keyword>
<keyword evidence="8" id="KW-1133">Transmembrane helix</keyword>
<dbReference type="Pfam" id="PF05134">
    <property type="entry name" value="T2SSL"/>
    <property type="match status" value="1"/>
</dbReference>
<evidence type="ECO:0000256" key="5">
    <source>
        <dbReference type="ARBA" id="ARBA00022519"/>
    </source>
</evidence>
<dbReference type="AlphaFoldDB" id="A0AA37WQF2"/>
<evidence type="ECO:0000256" key="6">
    <source>
        <dbReference type="ARBA" id="ARBA00022692"/>
    </source>
</evidence>
<accession>A0AA37WQF2</accession>
<comment type="similarity">
    <text evidence="2 10">Belongs to the GSP L family.</text>
</comment>
<dbReference type="Proteomes" id="UP001156870">
    <property type="component" value="Unassembled WGS sequence"/>
</dbReference>
<evidence type="ECO:0000256" key="8">
    <source>
        <dbReference type="ARBA" id="ARBA00022989"/>
    </source>
</evidence>
<dbReference type="SUPFAM" id="SSF53067">
    <property type="entry name" value="Actin-like ATPase domain"/>
    <property type="match status" value="1"/>
</dbReference>
<dbReference type="Gene3D" id="3.30.420.380">
    <property type="match status" value="1"/>
</dbReference>
<dbReference type="InterPro" id="IPR007812">
    <property type="entry name" value="T2SS_protein-GspL"/>
</dbReference>
<dbReference type="GO" id="GO:0015627">
    <property type="term" value="C:type II protein secretion system complex"/>
    <property type="evidence" value="ECO:0007669"/>
    <property type="project" value="InterPro"/>
</dbReference>
<keyword evidence="14" id="KW-1185">Reference proteome</keyword>
<evidence type="ECO:0000256" key="1">
    <source>
        <dbReference type="ARBA" id="ARBA00004377"/>
    </source>
</evidence>
<keyword evidence="6" id="KW-0812">Transmembrane</keyword>
<comment type="caution">
    <text evidence="13">The sequence shown here is derived from an EMBL/GenBank/DDBJ whole genome shotgun (WGS) entry which is preliminary data.</text>
</comment>
<evidence type="ECO:0000256" key="9">
    <source>
        <dbReference type="ARBA" id="ARBA00023136"/>
    </source>
</evidence>
<dbReference type="NCBIfam" id="TIGR01709">
    <property type="entry name" value="typeII_sec_gspL"/>
    <property type="match status" value="1"/>
</dbReference>
<dbReference type="Gene3D" id="3.30.1360.100">
    <property type="entry name" value="General secretion pathway protein M, EpsM"/>
    <property type="match status" value="1"/>
</dbReference>
<keyword evidence="5" id="KW-0997">Cell inner membrane</keyword>
<evidence type="ECO:0000256" key="3">
    <source>
        <dbReference type="ARBA" id="ARBA00022448"/>
    </source>
</evidence>
<dbReference type="PIRSF" id="PIRSF015761">
    <property type="entry name" value="Protein_L"/>
    <property type="match status" value="1"/>
</dbReference>
<dbReference type="GO" id="GO:0015628">
    <property type="term" value="P:protein secretion by the type II secretion system"/>
    <property type="evidence" value="ECO:0007669"/>
    <property type="project" value="InterPro"/>
</dbReference>
<reference evidence="13 14" key="1">
    <citation type="journal article" date="2014" name="Int. J. Syst. Evol. Microbiol.">
        <title>Complete genome sequence of Corynebacterium casei LMG S-19264T (=DSM 44701T), isolated from a smear-ripened cheese.</title>
        <authorList>
            <consortium name="US DOE Joint Genome Institute (JGI-PGF)"/>
            <person name="Walter F."/>
            <person name="Albersmeier A."/>
            <person name="Kalinowski J."/>
            <person name="Ruckert C."/>
        </authorList>
    </citation>
    <scope>NUCLEOTIDE SEQUENCE [LARGE SCALE GENOMIC DNA]</scope>
    <source>
        <strain evidence="13 14">NBRC 110095</strain>
    </source>
</reference>
<comment type="function">
    <text evidence="10">Inner membrane component of the type II secretion system required for the energy-dependent secretion of extracellular factors such as proteases and toxins from the periplasm.</text>
</comment>
<proteinExistence type="inferred from homology"/>
<protein>
    <recommendedName>
        <fullName evidence="10">Type II secretion system protein L</fullName>
        <shortName evidence="10">T2SS protein L</shortName>
    </recommendedName>
</protein>
<evidence type="ECO:0000256" key="7">
    <source>
        <dbReference type="ARBA" id="ARBA00022927"/>
    </source>
</evidence>
<dbReference type="CDD" id="cd24017">
    <property type="entry name" value="ASKHA_T2SSL_N"/>
    <property type="match status" value="1"/>
</dbReference>
<sequence>MGPEVTGDIQELKQAQLQSNAEIWLALSTDQLVMSRTDFNPAEKKHIGKLLPYELEDQILGDVEDFHFAIGKMDESKLNFAYVPKRWITNIIDQFNDAQIEVVVCLPEPLLIPWEEHQWTLRWLGGDSVVEVRYAYDLCFRIHIGLLSSTLNALLDDEEFSKPNQIKLFAQTFEDLQTLQDALPDALQDIATSQQWDRWLSQSLDKLAPLNLRQQTLARALPVQRWWLQWKPAVIAAGVAAVTYFGVNWVELLQLKYQHERHLAAAEEAYRSVMPKGAMVDPVRQLTTQLEKYRSTDDSGGPSAIHMLSKITPVLSSSEGLLIKNLYFNDGDMRLNVESPSFQNIEKLRSDIEVQSMSAELINTSNNSTGVQARLRIRG</sequence>
<evidence type="ECO:0000256" key="10">
    <source>
        <dbReference type="PIRNR" id="PIRNR015761"/>
    </source>
</evidence>
<gene>
    <name evidence="13" type="ORF">GCM10007877_28310</name>
</gene>
<organism evidence="13 14">
    <name type="scientific">Marinibactrum halimedae</name>
    <dbReference type="NCBI Taxonomy" id="1444977"/>
    <lineage>
        <taxon>Bacteria</taxon>
        <taxon>Pseudomonadati</taxon>
        <taxon>Pseudomonadota</taxon>
        <taxon>Gammaproteobacteria</taxon>
        <taxon>Cellvibrionales</taxon>
        <taxon>Cellvibrionaceae</taxon>
        <taxon>Marinibactrum</taxon>
    </lineage>
</organism>
<name>A0AA37WQF2_9GAMM</name>
<keyword evidence="4" id="KW-1003">Cell membrane</keyword>
<evidence type="ECO:0000256" key="2">
    <source>
        <dbReference type="ARBA" id="ARBA00005318"/>
    </source>
</evidence>
<dbReference type="InterPro" id="IPR025691">
    <property type="entry name" value="GspL_pp_dom"/>
</dbReference>
<evidence type="ECO:0000256" key="4">
    <source>
        <dbReference type="ARBA" id="ARBA00022475"/>
    </source>
</evidence>
<evidence type="ECO:0000259" key="12">
    <source>
        <dbReference type="Pfam" id="PF12693"/>
    </source>
</evidence>